<evidence type="ECO:0000313" key="5">
    <source>
        <dbReference type="Proteomes" id="UP000064893"/>
    </source>
</evidence>
<organism evidence="4 5">
    <name type="scientific">Salinivirga cyanobacteriivorans</name>
    <dbReference type="NCBI Taxonomy" id="1307839"/>
    <lineage>
        <taxon>Bacteria</taxon>
        <taxon>Pseudomonadati</taxon>
        <taxon>Bacteroidota</taxon>
        <taxon>Bacteroidia</taxon>
        <taxon>Bacteroidales</taxon>
        <taxon>Salinivirgaceae</taxon>
        <taxon>Salinivirga</taxon>
    </lineage>
</organism>
<dbReference type="Gene3D" id="2.40.50.1020">
    <property type="entry name" value="LytTr DNA-binding domain"/>
    <property type="match status" value="1"/>
</dbReference>
<dbReference type="InterPro" id="IPR011006">
    <property type="entry name" value="CheY-like_superfamily"/>
</dbReference>
<dbReference type="EMBL" id="CP013118">
    <property type="protein sequence ID" value="ALO16257.1"/>
    <property type="molecule type" value="Genomic_DNA"/>
</dbReference>
<dbReference type="InterPro" id="IPR001789">
    <property type="entry name" value="Sig_transdc_resp-reg_receiver"/>
</dbReference>
<gene>
    <name evidence="4" type="primary">yehT_1</name>
    <name evidence="4" type="ORF">L21SP5_02634</name>
</gene>
<dbReference type="GO" id="GO:0003677">
    <property type="term" value="F:DNA binding"/>
    <property type="evidence" value="ECO:0007669"/>
    <property type="project" value="InterPro"/>
</dbReference>
<feature type="domain" description="Response regulatory" evidence="2">
    <location>
        <begin position="3"/>
        <end position="116"/>
    </location>
</feature>
<dbReference type="Proteomes" id="UP000064893">
    <property type="component" value="Chromosome"/>
</dbReference>
<keyword evidence="1" id="KW-0597">Phosphoprotein</keyword>
<proteinExistence type="predicted"/>
<accession>A0A0S2I1P4</accession>
<dbReference type="PROSITE" id="PS50110">
    <property type="entry name" value="RESPONSE_REGULATORY"/>
    <property type="match status" value="1"/>
</dbReference>
<dbReference type="SUPFAM" id="SSF52172">
    <property type="entry name" value="CheY-like"/>
    <property type="match status" value="1"/>
</dbReference>
<keyword evidence="5" id="KW-1185">Reference proteome</keyword>
<evidence type="ECO:0000313" key="4">
    <source>
        <dbReference type="EMBL" id="ALO16257.1"/>
    </source>
</evidence>
<reference evidence="4 5" key="1">
    <citation type="submission" date="2015-11" db="EMBL/GenBank/DDBJ databases">
        <title>Description and complete genome sequence of a novel strain predominating in hypersaline microbial mats and representing a new family of the Bacteriodetes phylum.</title>
        <authorList>
            <person name="Spring S."/>
            <person name="Bunk B."/>
            <person name="Sproer C."/>
            <person name="Klenk H.-P."/>
        </authorList>
    </citation>
    <scope>NUCLEOTIDE SEQUENCE [LARGE SCALE GENOMIC DNA]</scope>
    <source>
        <strain evidence="4 5">L21-Spi-D4</strain>
    </source>
</reference>
<dbReference type="PANTHER" id="PTHR37299">
    <property type="entry name" value="TRANSCRIPTIONAL REGULATOR-RELATED"/>
    <property type="match status" value="1"/>
</dbReference>
<dbReference type="Gene3D" id="3.40.50.2300">
    <property type="match status" value="1"/>
</dbReference>
<dbReference type="GO" id="GO:0000156">
    <property type="term" value="F:phosphorelay response regulator activity"/>
    <property type="evidence" value="ECO:0007669"/>
    <property type="project" value="InterPro"/>
</dbReference>
<feature type="modified residue" description="4-aspartylphosphate" evidence="1">
    <location>
        <position position="55"/>
    </location>
</feature>
<dbReference type="SMART" id="SM00850">
    <property type="entry name" value="LytTR"/>
    <property type="match status" value="1"/>
</dbReference>
<evidence type="ECO:0000259" key="3">
    <source>
        <dbReference type="PROSITE" id="PS50930"/>
    </source>
</evidence>
<dbReference type="PANTHER" id="PTHR37299:SF1">
    <property type="entry name" value="STAGE 0 SPORULATION PROTEIN A HOMOLOG"/>
    <property type="match status" value="1"/>
</dbReference>
<dbReference type="RefSeq" id="WP_057953645.1">
    <property type="nucleotide sequence ID" value="NZ_CP013118.1"/>
</dbReference>
<sequence length="248" mass="28418">MLKAVIVDDEIAAIDSLEILLNNCKQDIIVAGKASNIDDAHRTISNINPDVVFLDIEMPNGSGFDLLDRIDNINFDIIFITAFNQYAIKAFKYAAVDYILKPVDINTLSNAIERIDSSKAQNNPDKLSILQESIENEKPQRIALSTQDSIEIVYTDDIIQFEAEGNYTKVYTLNNKPIVVSRSIKEYEELLTTPSFFRCHKSHLINFKHIKKVYKNQNYIEMVDNNLAYISRRKKNEFFEAINVFLAQ</sequence>
<dbReference type="STRING" id="1307839.L21SP5_02634"/>
<dbReference type="Pfam" id="PF04397">
    <property type="entry name" value="LytTR"/>
    <property type="match status" value="1"/>
</dbReference>
<dbReference type="InterPro" id="IPR046947">
    <property type="entry name" value="LytR-like"/>
</dbReference>
<dbReference type="PATRIC" id="fig|1307839.3.peg.2765"/>
<name>A0A0S2I1P4_9BACT</name>
<dbReference type="InterPro" id="IPR007492">
    <property type="entry name" value="LytTR_DNA-bd_dom"/>
</dbReference>
<evidence type="ECO:0000259" key="2">
    <source>
        <dbReference type="PROSITE" id="PS50110"/>
    </source>
</evidence>
<evidence type="ECO:0000256" key="1">
    <source>
        <dbReference type="PROSITE-ProRule" id="PRU00169"/>
    </source>
</evidence>
<dbReference type="Pfam" id="PF00072">
    <property type="entry name" value="Response_reg"/>
    <property type="match status" value="1"/>
</dbReference>
<protein>
    <submittedName>
        <fullName evidence="4">Transcriptional regulatory protein YehT</fullName>
    </submittedName>
</protein>
<dbReference type="OrthoDB" id="1490554at2"/>
<dbReference type="SMART" id="SM00448">
    <property type="entry name" value="REC"/>
    <property type="match status" value="1"/>
</dbReference>
<feature type="domain" description="HTH LytTR-type" evidence="3">
    <location>
        <begin position="142"/>
        <end position="244"/>
    </location>
</feature>
<dbReference type="PROSITE" id="PS50930">
    <property type="entry name" value="HTH_LYTTR"/>
    <property type="match status" value="1"/>
</dbReference>
<dbReference type="AlphaFoldDB" id="A0A0S2I1P4"/>
<dbReference type="KEGG" id="blq:L21SP5_02634"/>